<keyword evidence="3" id="KW-1185">Reference proteome</keyword>
<accession>A0A9N9NUV1</accession>
<dbReference type="Proteomes" id="UP000789508">
    <property type="component" value="Unassembled WGS sequence"/>
</dbReference>
<feature type="region of interest" description="Disordered" evidence="1">
    <location>
        <begin position="28"/>
        <end position="58"/>
    </location>
</feature>
<feature type="non-terminal residue" evidence="2">
    <location>
        <position position="1"/>
    </location>
</feature>
<evidence type="ECO:0000256" key="1">
    <source>
        <dbReference type="SAM" id="MobiDB-lite"/>
    </source>
</evidence>
<feature type="non-terminal residue" evidence="2">
    <location>
        <position position="58"/>
    </location>
</feature>
<organism evidence="2 3">
    <name type="scientific">Ambispora leptoticha</name>
    <dbReference type="NCBI Taxonomy" id="144679"/>
    <lineage>
        <taxon>Eukaryota</taxon>
        <taxon>Fungi</taxon>
        <taxon>Fungi incertae sedis</taxon>
        <taxon>Mucoromycota</taxon>
        <taxon>Glomeromycotina</taxon>
        <taxon>Glomeromycetes</taxon>
        <taxon>Archaeosporales</taxon>
        <taxon>Ambisporaceae</taxon>
        <taxon>Ambispora</taxon>
    </lineage>
</organism>
<name>A0A9N9NUV1_9GLOM</name>
<proteinExistence type="predicted"/>
<dbReference type="EMBL" id="CAJVPS010045290">
    <property type="protein sequence ID" value="CAG8759167.1"/>
    <property type="molecule type" value="Genomic_DNA"/>
</dbReference>
<protein>
    <submittedName>
        <fullName evidence="2">10724_t:CDS:1</fullName>
    </submittedName>
</protein>
<reference evidence="2" key="1">
    <citation type="submission" date="2021-06" db="EMBL/GenBank/DDBJ databases">
        <authorList>
            <person name="Kallberg Y."/>
            <person name="Tangrot J."/>
            <person name="Rosling A."/>
        </authorList>
    </citation>
    <scope>NUCLEOTIDE SEQUENCE</scope>
    <source>
        <strain evidence="2">FL130A</strain>
    </source>
</reference>
<feature type="compositionally biased region" description="Polar residues" evidence="1">
    <location>
        <begin position="49"/>
        <end position="58"/>
    </location>
</feature>
<evidence type="ECO:0000313" key="2">
    <source>
        <dbReference type="EMBL" id="CAG8759167.1"/>
    </source>
</evidence>
<evidence type="ECO:0000313" key="3">
    <source>
        <dbReference type="Proteomes" id="UP000789508"/>
    </source>
</evidence>
<sequence>KGVGRLIRKPPRVQQGLRQTFAIEPKKYFRPPNAPKSPKKVQGAYGYLCSSSSAPARK</sequence>
<dbReference type="AlphaFoldDB" id="A0A9N9NUV1"/>
<comment type="caution">
    <text evidence="2">The sequence shown here is derived from an EMBL/GenBank/DDBJ whole genome shotgun (WGS) entry which is preliminary data.</text>
</comment>
<gene>
    <name evidence="2" type="ORF">ALEPTO_LOCUS13606</name>
</gene>